<organism evidence="1 2">
    <name type="scientific">Nitrososphaeria virus YSH_1032793</name>
    <dbReference type="NCBI Taxonomy" id="3071320"/>
    <lineage>
        <taxon>Viruses</taxon>
        <taxon>Duplodnaviria</taxon>
        <taxon>Heunggongvirae</taxon>
        <taxon>Uroviricota</taxon>
        <taxon>Caudoviricetes</taxon>
        <taxon>Juravirales</taxon>
        <taxon>Yanlukaviridae</taxon>
        <taxon>Sweetvirus</taxon>
        <taxon>Sweetvirus yangshanense</taxon>
    </lineage>
</organism>
<protein>
    <submittedName>
        <fullName evidence="1">Portal protein</fullName>
    </submittedName>
</protein>
<dbReference type="EMBL" id="ON649698">
    <property type="protein sequence ID" value="UVF62244.1"/>
    <property type="molecule type" value="Genomic_DNA"/>
</dbReference>
<dbReference type="Proteomes" id="UP001156951">
    <property type="component" value="Segment"/>
</dbReference>
<proteinExistence type="predicted"/>
<evidence type="ECO:0000313" key="1">
    <source>
        <dbReference type="EMBL" id="UVF62244.1"/>
    </source>
</evidence>
<reference evidence="1 2" key="1">
    <citation type="submission" date="2022-05" db="EMBL/GenBank/DDBJ databases">
        <title>Diverse viruses of marine archaea discovered using metagenomics.</title>
        <authorList>
            <person name="Zhou Y."/>
        </authorList>
    </citation>
    <scope>NUCLEOTIDE SEQUENCE [LARGE SCALE GENOMIC DNA]</scope>
    <source>
        <strain evidence="1">YSH_1032793</strain>
    </source>
</reference>
<name>A0A976YF09_9CAUD</name>
<keyword evidence="2" id="KW-1185">Reference proteome</keyword>
<accession>A0A976YF09</accession>
<sequence length="450" mass="51651">MFNEKVESVEKKNFFQKVRDYVNPDNSVAYLCEADSSESSGVNDSKDYDGWTLPVVPFKKCQEYYLTVGKVQNTVESFINQVINRDWYFDAEETSESDMKKLKDWETKYHLSSLFENIVRDWLQCGNSIIGKSDYLPVQIETIIGLKRDSSGTVSAFGQARGDKIIPLQADKYFHSKYISLSRGAWGISLYNSLMTTFTDIDGKQSTPQLSLYRQSIQDNSKIHHRMGSPKSIWFFDVPDSIMKNHIKPLVKRMKHGDRLLLNKKPEMISETVDGKTRFTEATQQLSDEIETGLQSSSSRLITQPSAMADAGEAGEQDDERVKGIMEKLRRFMDEVIIPHVLGKSIEQCKVSFKWGTKDSFKLSYPDGLRNLLIDGVIDEDIVRHILTKRLNWDLPEDMVKKLTSRPKEPKIPQLQNFLQKNTGKDEEDPNMESLTLDLLKILLNKEKTE</sequence>
<evidence type="ECO:0000313" key="2">
    <source>
        <dbReference type="Proteomes" id="UP001156951"/>
    </source>
</evidence>